<feature type="region of interest" description="Disordered" evidence="3">
    <location>
        <begin position="1072"/>
        <end position="1102"/>
    </location>
</feature>
<comment type="caution">
    <text evidence="5">The sequence shown here is derived from an EMBL/GenBank/DDBJ whole genome shotgun (WGS) entry which is preliminary data.</text>
</comment>
<feature type="domain" description="HMG box" evidence="4">
    <location>
        <begin position="73"/>
        <end position="142"/>
    </location>
</feature>
<dbReference type="InterPro" id="IPR033140">
    <property type="entry name" value="Lipase_GDXG_put_SER_AS"/>
</dbReference>
<dbReference type="GO" id="GO:0005829">
    <property type="term" value="C:cytosol"/>
    <property type="evidence" value="ECO:0007669"/>
    <property type="project" value="TreeGrafter"/>
</dbReference>
<name>A0A9W8XP07_9PLEO</name>
<feature type="compositionally biased region" description="Basic residues" evidence="3">
    <location>
        <begin position="1350"/>
        <end position="1361"/>
    </location>
</feature>
<dbReference type="Gene3D" id="1.10.30.10">
    <property type="entry name" value="High mobility group box domain"/>
    <property type="match status" value="1"/>
</dbReference>
<evidence type="ECO:0000259" key="4">
    <source>
        <dbReference type="PROSITE" id="PS50118"/>
    </source>
</evidence>
<dbReference type="InterPro" id="IPR029058">
    <property type="entry name" value="AB_hydrolase_fold"/>
</dbReference>
<dbReference type="SUPFAM" id="SSF47095">
    <property type="entry name" value="HMG-box"/>
    <property type="match status" value="1"/>
</dbReference>
<evidence type="ECO:0000256" key="3">
    <source>
        <dbReference type="SAM" id="MobiDB-lite"/>
    </source>
</evidence>
<feature type="compositionally biased region" description="Basic residues" evidence="3">
    <location>
        <begin position="1305"/>
        <end position="1315"/>
    </location>
</feature>
<dbReference type="GO" id="GO:0004806">
    <property type="term" value="F:triacylglycerol lipase activity"/>
    <property type="evidence" value="ECO:0007669"/>
    <property type="project" value="TreeGrafter"/>
</dbReference>
<feature type="region of interest" description="Disordered" evidence="3">
    <location>
        <begin position="1299"/>
        <end position="1392"/>
    </location>
</feature>
<dbReference type="RefSeq" id="XP_056073065.1">
    <property type="nucleotide sequence ID" value="XM_056212757.1"/>
</dbReference>
<feature type="compositionally biased region" description="Basic and acidic residues" evidence="3">
    <location>
        <begin position="449"/>
        <end position="460"/>
    </location>
</feature>
<dbReference type="GO" id="GO:0005634">
    <property type="term" value="C:nucleus"/>
    <property type="evidence" value="ECO:0007669"/>
    <property type="project" value="UniProtKB-UniRule"/>
</dbReference>
<reference evidence="5" key="1">
    <citation type="submission" date="2022-10" db="EMBL/GenBank/DDBJ databases">
        <title>Tapping the CABI collections for fungal endophytes: first genome assemblies for Collariella, Neodidymelliopsis, Ascochyta clinopodiicola, Didymella pomorum, Didymosphaeria variabile, Neocosmospora piperis and Neocucurbitaria cava.</title>
        <authorList>
            <person name="Hill R."/>
        </authorList>
    </citation>
    <scope>NUCLEOTIDE SEQUENCE</scope>
    <source>
        <strain evidence="5">IMI 356815</strain>
    </source>
</reference>
<evidence type="ECO:0000256" key="2">
    <source>
        <dbReference type="PROSITE-ProRule" id="PRU10038"/>
    </source>
</evidence>
<dbReference type="InterPro" id="IPR009071">
    <property type="entry name" value="HMG_box_dom"/>
</dbReference>
<evidence type="ECO:0000313" key="6">
    <source>
        <dbReference type="Proteomes" id="UP001140513"/>
    </source>
</evidence>
<dbReference type="PANTHER" id="PTHR23025">
    <property type="entry name" value="TRIACYLGLYCEROL LIPASE"/>
    <property type="match status" value="1"/>
</dbReference>
<dbReference type="GO" id="GO:0004771">
    <property type="term" value="F:sterol ester esterase activity"/>
    <property type="evidence" value="ECO:0007669"/>
    <property type="project" value="TreeGrafter"/>
</dbReference>
<feature type="compositionally biased region" description="Polar residues" evidence="3">
    <location>
        <begin position="225"/>
        <end position="235"/>
    </location>
</feature>
<gene>
    <name evidence="5" type="ORF">N0V89_003964</name>
</gene>
<feature type="region of interest" description="Disordered" evidence="3">
    <location>
        <begin position="1"/>
        <end position="152"/>
    </location>
</feature>
<sequence length="1392" mass="155363">MDDVKPARALRKTIKSYDRRSAPTSEPAQKADVELPSPASSNASLMNGKKRSAASREDVNDVESGDLSDPEHSRGPGSTSSSPGEHHHQHAIVAAHPGLPNPDISKIIGEQWKAESDASKKVWQDLAQEEKDRHHEQYPDYRYQPRRLGKPLPAVAHTTVDKYRCPRCGGRSIKTPSPSSPYPNSANTPTLPPPKFSESLTPSVRLPSIMNSLSMDSPARRRGTSGASSLSNIQIPPTVREDGYGYTPNTPDLKRRRFNPYPMSNNGGRRPDGPYYHHSRRDSLPPLQMRTTPPQTATIPPLRTPRDARRASVDLNVLVPSANDQSRSVEAMVMSVPYTVKIKVLGRITPPLKDPGPSSPAIQVRGGIIAVEGEDQAAVTELSTWLNDFLARDKEYSPRIAEPPKEPAGKGNVSFEEYFGLIQEWHGKSKEMIKYITTPIAPSSSPKSPESDTDKDETMKDTNTPPTSPTPSAKPVLILPSYQLRASDVYASRIPIQDVYSPMDHWQWMATLWRGTVGPDLTIYIKSADKESRDGAKLVDVNDEVRCMTVVKEGSGKFAESALRRVGFEVGEWGTLEASGQRPHERRTAADYEYEAKYRRNIRVSREQERGTTSTPRARGMIDHVVGRPSVKFRKIQVLAVVSFWSFYLYRGDRHGPPLIHRISSLISKKLTAWQTVLVTLLYLYIARNFGKLVGLESPEPLANLYSHSYFRATWVTTALDAGFWSAMRIRQKPIRDFLSIVFSVYYLICAEQADEKVRKVRATLTVEHLRVGWEKGTTPYLAALTSLLRPRLMWYPPRKIRIPRPKESSYTDPVIGWLYFNGPLSALKKQQKVVLDIPGGGFVAMNPRNHEDKLMGWAGKTGLPVLSLDYRKAPEWPYPYALNECYDVYHSIVATRGRCMGLSGETEPKIVVSGDSAGGNLAVGMTLMILQAASTETRRWQGERQLPPPVGVVLMYPALDMNIGNWMTDEQMALIRDRKARKQNRPILRHKSDDYRHLAPNTPGASDHSDSEDESPAKTQEVVSSSTPTSEKVLTSPQTAIRLSAAHTGRDSRTLPPADTFTNLNGVLSSQMAQSPDIVRSPETSKSPRSLTNPPATAAPPTAIKTRLAMSSMISYFGDRILTPEMMRAMIILYIGPHNRPDFSTDFLLSPLLAPEFLLAKFPRTWMLTGERDPLVDDTVIFAGRLRQAKRADFQYAKEMGLDWARGEWAEHEWVNVDLIPGISHGFLQFVSVFPEGWKYITRCGKWMVEAFDMDERNGLETAMPTPGIDYEVDRHYRARERSDYFGSHPGLVEAVASLSSPKSKSRARHHHRTGTTESSADDDRPLEMTVLPRGNRKSPPMTNGRGKANGKVKRGRRKSLVSLASEDDLLGRRMKGLTSGLRGGDEQLDL</sequence>
<feature type="compositionally biased region" description="Basic and acidic residues" evidence="3">
    <location>
        <begin position="112"/>
        <end position="139"/>
    </location>
</feature>
<protein>
    <recommendedName>
        <fullName evidence="4">HMG box domain-containing protein</fullName>
    </recommendedName>
</protein>
<keyword evidence="1" id="KW-0539">Nucleus</keyword>
<dbReference type="Gene3D" id="3.40.50.1820">
    <property type="entry name" value="alpha/beta hydrolase"/>
    <property type="match status" value="2"/>
</dbReference>
<dbReference type="CDD" id="cd01389">
    <property type="entry name" value="HMG-box_ROX1-like"/>
    <property type="match status" value="1"/>
</dbReference>
<dbReference type="PROSITE" id="PS01174">
    <property type="entry name" value="LIPASE_GDXG_SER"/>
    <property type="match status" value="1"/>
</dbReference>
<dbReference type="GO" id="GO:0003677">
    <property type="term" value="F:DNA binding"/>
    <property type="evidence" value="ECO:0007669"/>
    <property type="project" value="UniProtKB-UniRule"/>
</dbReference>
<feature type="region of interest" description="Disordered" evidence="3">
    <location>
        <begin position="164"/>
        <end position="303"/>
    </location>
</feature>
<feature type="active site" evidence="2">
    <location>
        <position position="917"/>
    </location>
</feature>
<evidence type="ECO:0000313" key="5">
    <source>
        <dbReference type="EMBL" id="KAJ4355939.1"/>
    </source>
</evidence>
<feature type="region of interest" description="Disordered" evidence="3">
    <location>
        <begin position="437"/>
        <end position="475"/>
    </location>
</feature>
<proteinExistence type="predicted"/>
<feature type="compositionally biased region" description="Polar residues" evidence="3">
    <location>
        <begin position="1083"/>
        <end position="1094"/>
    </location>
</feature>
<feature type="compositionally biased region" description="Polar residues" evidence="3">
    <location>
        <begin position="1018"/>
        <end position="1039"/>
    </location>
</feature>
<dbReference type="SUPFAM" id="SSF53474">
    <property type="entry name" value="alpha/beta-Hydrolases"/>
    <property type="match status" value="1"/>
</dbReference>
<dbReference type="GeneID" id="80907494"/>
<dbReference type="InterPro" id="IPR013094">
    <property type="entry name" value="AB_hydrolase_3"/>
</dbReference>
<dbReference type="PANTHER" id="PTHR23025:SF3">
    <property type="entry name" value="HORMONE-SENSITIVE LIPASE"/>
    <property type="match status" value="1"/>
</dbReference>
<dbReference type="EMBL" id="JAPEUX010000003">
    <property type="protein sequence ID" value="KAJ4355939.1"/>
    <property type="molecule type" value="Genomic_DNA"/>
</dbReference>
<organism evidence="5 6">
    <name type="scientific">Didymosphaeria variabile</name>
    <dbReference type="NCBI Taxonomy" id="1932322"/>
    <lineage>
        <taxon>Eukaryota</taxon>
        <taxon>Fungi</taxon>
        <taxon>Dikarya</taxon>
        <taxon>Ascomycota</taxon>
        <taxon>Pezizomycotina</taxon>
        <taxon>Dothideomycetes</taxon>
        <taxon>Pleosporomycetidae</taxon>
        <taxon>Pleosporales</taxon>
        <taxon>Massarineae</taxon>
        <taxon>Didymosphaeriaceae</taxon>
        <taxon>Didymosphaeria</taxon>
    </lineage>
</organism>
<keyword evidence="6" id="KW-1185">Reference proteome</keyword>
<feature type="DNA-binding region" description="HMG box" evidence="1">
    <location>
        <begin position="73"/>
        <end position="142"/>
    </location>
</feature>
<dbReference type="Proteomes" id="UP001140513">
    <property type="component" value="Unassembled WGS sequence"/>
</dbReference>
<accession>A0A9W8XP07</accession>
<dbReference type="SMART" id="SM00398">
    <property type="entry name" value="HMG"/>
    <property type="match status" value="1"/>
</dbReference>
<evidence type="ECO:0000256" key="1">
    <source>
        <dbReference type="PROSITE-ProRule" id="PRU00267"/>
    </source>
</evidence>
<keyword evidence="1" id="KW-0238">DNA-binding</keyword>
<dbReference type="GO" id="GO:0019433">
    <property type="term" value="P:triglyceride catabolic process"/>
    <property type="evidence" value="ECO:0007669"/>
    <property type="project" value="TreeGrafter"/>
</dbReference>
<feature type="compositionally biased region" description="Basic residues" evidence="3">
    <location>
        <begin position="981"/>
        <end position="990"/>
    </location>
</feature>
<dbReference type="PROSITE" id="PS50118">
    <property type="entry name" value="HMG_BOX_2"/>
    <property type="match status" value="1"/>
</dbReference>
<dbReference type="Pfam" id="PF00505">
    <property type="entry name" value="HMG_box"/>
    <property type="match status" value="1"/>
</dbReference>
<feature type="compositionally biased region" description="Polar residues" evidence="3">
    <location>
        <begin position="289"/>
        <end position="298"/>
    </location>
</feature>
<feature type="region of interest" description="Disordered" evidence="3">
    <location>
        <begin position="981"/>
        <end position="1039"/>
    </location>
</feature>
<dbReference type="OrthoDB" id="5570009at2759"/>
<dbReference type="InterPro" id="IPR036910">
    <property type="entry name" value="HMG_box_dom_sf"/>
</dbReference>
<dbReference type="Pfam" id="PF07859">
    <property type="entry name" value="Abhydrolase_3"/>
    <property type="match status" value="2"/>
</dbReference>